<proteinExistence type="predicted"/>
<dbReference type="AlphaFoldDB" id="A0A0G4HN94"/>
<feature type="region of interest" description="Disordered" evidence="2">
    <location>
        <begin position="471"/>
        <end position="583"/>
    </location>
</feature>
<feature type="region of interest" description="Disordered" evidence="2">
    <location>
        <begin position="854"/>
        <end position="1041"/>
    </location>
</feature>
<feature type="compositionally biased region" description="Low complexity" evidence="2">
    <location>
        <begin position="713"/>
        <end position="723"/>
    </location>
</feature>
<organism evidence="3">
    <name type="scientific">Chromera velia CCMP2878</name>
    <dbReference type="NCBI Taxonomy" id="1169474"/>
    <lineage>
        <taxon>Eukaryota</taxon>
        <taxon>Sar</taxon>
        <taxon>Alveolata</taxon>
        <taxon>Colpodellida</taxon>
        <taxon>Chromeraceae</taxon>
        <taxon>Chromera</taxon>
    </lineage>
</organism>
<keyword evidence="1" id="KW-0175">Coiled coil</keyword>
<feature type="compositionally biased region" description="Basic and acidic residues" evidence="2">
    <location>
        <begin position="1071"/>
        <end position="1083"/>
    </location>
</feature>
<feature type="compositionally biased region" description="Basic and acidic residues" evidence="2">
    <location>
        <begin position="418"/>
        <end position="430"/>
    </location>
</feature>
<feature type="region of interest" description="Disordered" evidence="2">
    <location>
        <begin position="653"/>
        <end position="795"/>
    </location>
</feature>
<feature type="compositionally biased region" description="Polar residues" evidence="2">
    <location>
        <begin position="978"/>
        <end position="990"/>
    </location>
</feature>
<evidence type="ECO:0000256" key="1">
    <source>
        <dbReference type="SAM" id="Coils"/>
    </source>
</evidence>
<protein>
    <submittedName>
        <fullName evidence="3">Uncharacterized protein</fullName>
    </submittedName>
</protein>
<feature type="compositionally biased region" description="Polar residues" evidence="2">
    <location>
        <begin position="501"/>
        <end position="519"/>
    </location>
</feature>
<feature type="compositionally biased region" description="Basic and acidic residues" evidence="2">
    <location>
        <begin position="486"/>
        <end position="499"/>
    </location>
</feature>
<dbReference type="VEuPathDB" id="CryptoDB:Cvel_7589"/>
<feature type="compositionally biased region" description="Low complexity" evidence="2">
    <location>
        <begin position="869"/>
        <end position="887"/>
    </location>
</feature>
<feature type="region of interest" description="Disordered" evidence="2">
    <location>
        <begin position="813"/>
        <end position="842"/>
    </location>
</feature>
<feature type="region of interest" description="Disordered" evidence="2">
    <location>
        <begin position="146"/>
        <end position="168"/>
    </location>
</feature>
<feature type="compositionally biased region" description="Basic and acidic residues" evidence="2">
    <location>
        <begin position="216"/>
        <end position="225"/>
    </location>
</feature>
<feature type="compositionally biased region" description="Basic and acidic residues" evidence="2">
    <location>
        <begin position="681"/>
        <end position="711"/>
    </location>
</feature>
<feature type="compositionally biased region" description="Pro residues" evidence="2">
    <location>
        <begin position="765"/>
        <end position="777"/>
    </location>
</feature>
<feature type="compositionally biased region" description="Basic and acidic residues" evidence="2">
    <location>
        <begin position="388"/>
        <end position="397"/>
    </location>
</feature>
<gene>
    <name evidence="3" type="ORF">Cvel_7589</name>
</gene>
<feature type="compositionally biased region" description="Low complexity" evidence="2">
    <location>
        <begin position="919"/>
        <end position="934"/>
    </location>
</feature>
<feature type="region of interest" description="Disordered" evidence="2">
    <location>
        <begin position="279"/>
        <end position="457"/>
    </location>
</feature>
<feature type="compositionally biased region" description="Basic and acidic residues" evidence="2">
    <location>
        <begin position="440"/>
        <end position="457"/>
    </location>
</feature>
<name>A0A0G4HN94_9ALVE</name>
<feature type="region of interest" description="Disordered" evidence="2">
    <location>
        <begin position="205"/>
        <end position="260"/>
    </location>
</feature>
<feature type="region of interest" description="Disordered" evidence="2">
    <location>
        <begin position="1055"/>
        <end position="1083"/>
    </location>
</feature>
<evidence type="ECO:0000313" key="3">
    <source>
        <dbReference type="EMBL" id="CEM45600.1"/>
    </source>
</evidence>
<feature type="compositionally biased region" description="Basic and acidic residues" evidence="2">
    <location>
        <begin position="904"/>
        <end position="916"/>
    </location>
</feature>
<evidence type="ECO:0000256" key="2">
    <source>
        <dbReference type="SAM" id="MobiDB-lite"/>
    </source>
</evidence>
<feature type="compositionally biased region" description="Pro residues" evidence="2">
    <location>
        <begin position="821"/>
        <end position="831"/>
    </location>
</feature>
<dbReference type="EMBL" id="CDMZ01003228">
    <property type="protein sequence ID" value="CEM45600.1"/>
    <property type="molecule type" value="Genomic_DNA"/>
</dbReference>
<feature type="compositionally biased region" description="Acidic residues" evidence="2">
    <location>
        <begin position="541"/>
        <end position="557"/>
    </location>
</feature>
<feature type="compositionally biased region" description="Basic and acidic residues" evidence="2">
    <location>
        <begin position="280"/>
        <end position="309"/>
    </location>
</feature>
<feature type="coiled-coil region" evidence="1">
    <location>
        <begin position="86"/>
        <end position="113"/>
    </location>
</feature>
<sequence>MDKGLELLSWLLPKRQTGHRGHMWAFVKGMLGSDDSNVVALNSATYKHGVRATACTFGALEETAATTVAGSPRVGMKWSLQDLEQILNIKAKVANATLRLDQLTRKFEEKEALAAQLRAFADPPAEDVQANFQAGHFNPLHPPFPQDAHQTSCPPHQEPYPTEWQVGPSPPHPFPCPPSQEWRMGPQDYTHPIEGASVPLPAFSGQHDGAWGLSGEAEREREALERPSPSFRPQFREKQTEDSSQWPRHPRPEVRFVPTSMAPVEGRPVWMSRFPSCKVASEKESDKDKDPQRVPGKGEEAGERRRWVTEEEDQAPHVAGGFSGGPMSVRESSSRSHPLPAVLEAEDATEAVVERAQGGGEGNAYECEDNEEVHDESVTFADLQREEEEQRRKEAAEASRVSFATFFALPPDDADQVEAARKQKEEAEVQKKKKKKKKEKNTDHLPKKEKKLKLPEDPLRDFFKGIETFLDNVVPDVIPPDEQEADKEKGKQPKDKKVQLDPSQGIPTSKQADNITQRSAAAATLYEEEQTEQGSRWDAQERDELEEQFVEEAEELEAAGGDQQGVLQKAEGGGKEKEGGDPFGAFLKSLADFGDAAQKDFTDMTERAGKAMEKEGLGAALGSVANDVGTHVAQNVEKIQQPGDERAQVLLQTEGYHQAAPLSSPRSFEDEFVEEMNSRAGVKEDADRERKHVDPFDEPVQHKKPKPRLEDPSSLQKTKSQQQQKKKKAKSEAAQERRASVVLSEESKKKKRVSRHSSRYDSPDPPHSPMPAAPPPTIASDSPSPPKELLYRIRNANKPTDYMALLKTLQQKYSTNASHASPPPSIKPAPPQGSAAHAPGLRAYLPAPRVQVRSWGGDPYLSLTPPGQTARSVSATSSRPRSPPLTTRRGEDGKIQSAKLKRQRFPDRNALSERVVRVAPPAAKSRSPSPASPAAERERESAFLTRKTPSARVEPFFAILTGRDGDGERRGGTKTRPFKSQTDSGENQNRPFVPPWHPPSSRRDSPHSRERQNRGSMTEGRNLYSHSSVTVNRGPLTVTPLRSFTAQADQRRADAFGEKGNPPAAMTVEDFAVRSPEEKTSEE</sequence>
<reference evidence="3" key="1">
    <citation type="submission" date="2014-11" db="EMBL/GenBank/DDBJ databases">
        <authorList>
            <person name="Otto D Thomas"/>
            <person name="Naeem Raeece"/>
        </authorList>
    </citation>
    <scope>NUCLEOTIDE SEQUENCE</scope>
</reference>
<feature type="compositionally biased region" description="Basic and acidic residues" evidence="2">
    <location>
        <begin position="730"/>
        <end position="739"/>
    </location>
</feature>
<feature type="compositionally biased region" description="Basic and acidic residues" evidence="2">
    <location>
        <begin position="1001"/>
        <end position="1013"/>
    </location>
</feature>
<accession>A0A0G4HN94</accession>